<dbReference type="AlphaFoldDB" id="A0AAD1V5N8"/>
<gene>
    <name evidence="1" type="ORF">PANO66_01793</name>
</gene>
<proteinExistence type="predicted"/>
<evidence type="ECO:0000313" key="1">
    <source>
        <dbReference type="EMBL" id="CAD5938064.1"/>
    </source>
</evidence>
<organism evidence="1 2">
    <name type="scientific">Planktothrix agardhii</name>
    <name type="common">Oscillatoria agardhii</name>
    <dbReference type="NCBI Taxonomy" id="1160"/>
    <lineage>
        <taxon>Bacteria</taxon>
        <taxon>Bacillati</taxon>
        <taxon>Cyanobacteriota</taxon>
        <taxon>Cyanophyceae</taxon>
        <taxon>Oscillatoriophycideae</taxon>
        <taxon>Oscillatoriales</taxon>
        <taxon>Microcoleaceae</taxon>
        <taxon>Planktothrix</taxon>
    </lineage>
</organism>
<name>A0AAD1V5N8_PLAAG</name>
<sequence>MMTTSLKYSLFDVTYPDSDGLPMAESDATRDYLIYGVEALDSYFQQDLRKHAIYSVLKVGDRIPMIIAITLKSPDYSFKNKPKIIKQVPFLSKDNSVL</sequence>
<dbReference type="EMBL" id="LR882963">
    <property type="protein sequence ID" value="CAD5938064.1"/>
    <property type="molecule type" value="Genomic_DNA"/>
</dbReference>
<evidence type="ECO:0000313" key="2">
    <source>
        <dbReference type="Proteomes" id="UP001153761"/>
    </source>
</evidence>
<dbReference type="RefSeq" id="WP_254032278.1">
    <property type="nucleotide sequence ID" value="NZ_LR882963.1"/>
</dbReference>
<accession>A0AAD1V5N8</accession>
<reference evidence="1" key="1">
    <citation type="submission" date="2020-09" db="EMBL/GenBank/DDBJ databases">
        <authorList>
            <person name="Blom J."/>
        </authorList>
    </citation>
    <scope>NUCLEOTIDE SEQUENCE</scope>
    <source>
        <strain evidence="1">No.66</strain>
    </source>
</reference>
<protein>
    <submittedName>
        <fullName evidence="1">Uncharacterized protein</fullName>
    </submittedName>
</protein>
<dbReference type="Proteomes" id="UP001153761">
    <property type="component" value="Chromosome"/>
</dbReference>